<sequence length="200" mass="22187">MSINFRILTVCTGNICRSPLAEQLFRLEFQGDDHFELDSAGTQAMVGHSMPENSLRIARRIGVRDPDQHRAKQLTEPLIDNADLILAMDRGHRKQVVELSPRSTRKVFSVRDFARLVEVTMPVDLAAEVELAGETSKAKLNAAVEAARLGRSDLLPLESPADEDIVDPFGKSDQVYEDSAAQLIPAVRQIASYFKSTLEI</sequence>
<dbReference type="HOGENOM" id="CLU_071415_1_0_11"/>
<dbReference type="KEGG" id="ccn:H924_01540"/>
<evidence type="ECO:0000256" key="2">
    <source>
        <dbReference type="ARBA" id="ARBA00022801"/>
    </source>
</evidence>
<dbReference type="InterPro" id="IPR017867">
    <property type="entry name" value="Tyr_phospatase_low_mol_wt"/>
</dbReference>
<dbReference type="AlphaFoldDB" id="M1URT0"/>
<comment type="similarity">
    <text evidence="1">Belongs to the low molecular weight phosphotyrosine protein phosphatase family.</text>
</comment>
<evidence type="ECO:0000259" key="5">
    <source>
        <dbReference type="SMART" id="SM00226"/>
    </source>
</evidence>
<dbReference type="InterPro" id="IPR023485">
    <property type="entry name" value="Ptyr_pPase"/>
</dbReference>
<feature type="domain" description="Phosphotyrosine protein phosphatase I" evidence="5">
    <location>
        <begin position="5"/>
        <end position="193"/>
    </location>
</feature>
<feature type="active site" evidence="4">
    <location>
        <position position="17"/>
    </location>
</feature>
<dbReference type="InterPro" id="IPR050438">
    <property type="entry name" value="LMW_PTPase"/>
</dbReference>
<keyword evidence="2" id="KW-0378">Hydrolase</keyword>
<dbReference type="RefSeq" id="WP_015650216.1">
    <property type="nucleotide sequence ID" value="NC_020506.1"/>
</dbReference>
<dbReference type="SUPFAM" id="SSF52788">
    <property type="entry name" value="Phosphotyrosine protein phosphatases I"/>
    <property type="match status" value="1"/>
</dbReference>
<organism evidence="6 7">
    <name type="scientific">Corynebacterium callunae DSM 20147</name>
    <dbReference type="NCBI Taxonomy" id="1121353"/>
    <lineage>
        <taxon>Bacteria</taxon>
        <taxon>Bacillati</taxon>
        <taxon>Actinomycetota</taxon>
        <taxon>Actinomycetes</taxon>
        <taxon>Mycobacteriales</taxon>
        <taxon>Corynebacteriaceae</taxon>
        <taxon>Corynebacterium</taxon>
    </lineage>
</organism>
<evidence type="ECO:0000256" key="4">
    <source>
        <dbReference type="PIRSR" id="PIRSR617867-1"/>
    </source>
</evidence>
<dbReference type="STRING" id="1121353.H924_01540"/>
<name>M1URT0_9CORY</name>
<dbReference type="eggNOG" id="COG0394">
    <property type="taxonomic scope" value="Bacteria"/>
</dbReference>
<dbReference type="PANTHER" id="PTHR11717:SF31">
    <property type="entry name" value="LOW MOLECULAR WEIGHT PROTEIN-TYROSINE-PHOSPHATASE ETP-RELATED"/>
    <property type="match status" value="1"/>
</dbReference>
<evidence type="ECO:0000256" key="3">
    <source>
        <dbReference type="ARBA" id="ARBA00022912"/>
    </source>
</evidence>
<gene>
    <name evidence="6" type="ORF">H924_01540</name>
</gene>
<dbReference type="OrthoDB" id="9784339at2"/>
<evidence type="ECO:0000256" key="1">
    <source>
        <dbReference type="ARBA" id="ARBA00011063"/>
    </source>
</evidence>
<keyword evidence="7" id="KW-1185">Reference proteome</keyword>
<dbReference type="Pfam" id="PF01451">
    <property type="entry name" value="LMWPc"/>
    <property type="match status" value="1"/>
</dbReference>
<feature type="active site" description="Nucleophile" evidence="4">
    <location>
        <position position="11"/>
    </location>
</feature>
<dbReference type="GO" id="GO:0004725">
    <property type="term" value="F:protein tyrosine phosphatase activity"/>
    <property type="evidence" value="ECO:0007669"/>
    <property type="project" value="InterPro"/>
</dbReference>
<proteinExistence type="inferred from homology"/>
<dbReference type="SMART" id="SM00226">
    <property type="entry name" value="LMWPc"/>
    <property type="match status" value="1"/>
</dbReference>
<evidence type="ECO:0000313" key="6">
    <source>
        <dbReference type="EMBL" id="AGG65762.1"/>
    </source>
</evidence>
<evidence type="ECO:0000313" key="7">
    <source>
        <dbReference type="Proteomes" id="UP000011760"/>
    </source>
</evidence>
<dbReference type="EMBL" id="CP004354">
    <property type="protein sequence ID" value="AGG65762.1"/>
    <property type="molecule type" value="Genomic_DNA"/>
</dbReference>
<dbReference type="PATRIC" id="fig|1121353.3.peg.321"/>
<keyword evidence="3" id="KW-0904">Protein phosphatase</keyword>
<dbReference type="Gene3D" id="3.40.50.2300">
    <property type="match status" value="1"/>
</dbReference>
<dbReference type="PANTHER" id="PTHR11717">
    <property type="entry name" value="LOW MOLECULAR WEIGHT PROTEIN TYROSINE PHOSPHATASE"/>
    <property type="match status" value="1"/>
</dbReference>
<protein>
    <submittedName>
        <fullName evidence="6">Low molecular weight phosphotyrosine protein phosp</fullName>
    </submittedName>
</protein>
<dbReference type="PRINTS" id="PR00719">
    <property type="entry name" value="LMWPTPASE"/>
</dbReference>
<dbReference type="InterPro" id="IPR036196">
    <property type="entry name" value="Ptyr_pPase_sf"/>
</dbReference>
<dbReference type="Proteomes" id="UP000011760">
    <property type="component" value="Chromosome"/>
</dbReference>
<accession>M1URT0</accession>
<reference evidence="6 7" key="1">
    <citation type="submission" date="2013-02" db="EMBL/GenBank/DDBJ databases">
        <title>The complete genome sequence of Corynebacterium callunae DSM 20147.</title>
        <authorList>
            <person name="Ruckert C."/>
            <person name="Albersmeier A."/>
            <person name="Kalinowski J."/>
        </authorList>
    </citation>
    <scope>NUCLEOTIDE SEQUENCE [LARGE SCALE GENOMIC DNA]</scope>
    <source>
        <strain evidence="6 7">DSM 20147</strain>
    </source>
</reference>